<dbReference type="EMBL" id="JAGGMS010000001">
    <property type="protein sequence ID" value="MBP2184861.1"/>
    <property type="molecule type" value="Genomic_DNA"/>
</dbReference>
<dbReference type="InterPro" id="IPR015422">
    <property type="entry name" value="PyrdxlP-dep_Trfase_small"/>
</dbReference>
<dbReference type="Gene3D" id="3.90.1150.10">
    <property type="entry name" value="Aspartate Aminotransferase, domain 1"/>
    <property type="match status" value="1"/>
</dbReference>
<dbReference type="CDD" id="cd00616">
    <property type="entry name" value="AHBA_syn"/>
    <property type="match status" value="1"/>
</dbReference>
<dbReference type="PANTHER" id="PTHR30244">
    <property type="entry name" value="TRANSAMINASE"/>
    <property type="match status" value="1"/>
</dbReference>
<comment type="caution">
    <text evidence="4">The sequence shown here is derived from an EMBL/GenBank/DDBJ whole genome shotgun (WGS) entry which is preliminary data.</text>
</comment>
<organism evidence="4 5">
    <name type="scientific">Amycolatopsis magusensis</name>
    <dbReference type="NCBI Taxonomy" id="882444"/>
    <lineage>
        <taxon>Bacteria</taxon>
        <taxon>Bacillati</taxon>
        <taxon>Actinomycetota</taxon>
        <taxon>Actinomycetes</taxon>
        <taxon>Pseudonocardiales</taxon>
        <taxon>Pseudonocardiaceae</taxon>
        <taxon>Amycolatopsis</taxon>
    </lineage>
</organism>
<dbReference type="InterPro" id="IPR015421">
    <property type="entry name" value="PyrdxlP-dep_Trfase_major"/>
</dbReference>
<gene>
    <name evidence="4" type="ORF">JOM49_006387</name>
</gene>
<evidence type="ECO:0000256" key="2">
    <source>
        <dbReference type="ARBA" id="ARBA00023194"/>
    </source>
</evidence>
<evidence type="ECO:0000313" key="4">
    <source>
        <dbReference type="EMBL" id="MBP2184861.1"/>
    </source>
</evidence>
<keyword evidence="5" id="KW-1185">Reference proteome</keyword>
<keyword evidence="3" id="KW-0663">Pyridoxal phosphate</keyword>
<dbReference type="Proteomes" id="UP000741013">
    <property type="component" value="Unassembled WGS sequence"/>
</dbReference>
<keyword evidence="2" id="KW-0045">Antibiotic biosynthesis</keyword>
<dbReference type="Pfam" id="PF01041">
    <property type="entry name" value="DegT_DnrJ_EryC1"/>
    <property type="match status" value="1"/>
</dbReference>
<evidence type="ECO:0000256" key="3">
    <source>
        <dbReference type="RuleBase" id="RU004508"/>
    </source>
</evidence>
<comment type="similarity">
    <text evidence="3">Belongs to the DegT/DnrJ/EryC1 family.</text>
</comment>
<dbReference type="InterPro" id="IPR000653">
    <property type="entry name" value="DegT/StrS_aminotransferase"/>
</dbReference>
<accession>A0ABS4PZK5</accession>
<evidence type="ECO:0000313" key="5">
    <source>
        <dbReference type="Proteomes" id="UP000741013"/>
    </source>
</evidence>
<comment type="cofactor">
    <cofactor evidence="1">
        <name>pyridoxal 5'-phosphate</name>
        <dbReference type="ChEBI" id="CHEBI:597326"/>
    </cofactor>
</comment>
<proteinExistence type="inferred from homology"/>
<reference evidence="4 5" key="1">
    <citation type="submission" date="2021-03" db="EMBL/GenBank/DDBJ databases">
        <title>Sequencing the genomes of 1000 actinobacteria strains.</title>
        <authorList>
            <person name="Klenk H.-P."/>
        </authorList>
    </citation>
    <scope>NUCLEOTIDE SEQUENCE [LARGE SCALE GENOMIC DNA]</scope>
    <source>
        <strain evidence="4 5">DSM 45510</strain>
    </source>
</reference>
<dbReference type="RefSeq" id="WP_209667819.1">
    <property type="nucleotide sequence ID" value="NZ_JAGGMS010000001.1"/>
</dbReference>
<dbReference type="Gene3D" id="3.40.640.10">
    <property type="entry name" value="Type I PLP-dependent aspartate aminotransferase-like (Major domain)"/>
    <property type="match status" value="1"/>
</dbReference>
<protein>
    <submittedName>
        <fullName evidence="4">dTDP-4-amino-4,6-dideoxygalactose transaminase</fullName>
    </submittedName>
</protein>
<name>A0ABS4PZK5_9PSEU</name>
<evidence type="ECO:0000256" key="1">
    <source>
        <dbReference type="ARBA" id="ARBA00001933"/>
    </source>
</evidence>
<dbReference type="SUPFAM" id="SSF53383">
    <property type="entry name" value="PLP-dependent transferases"/>
    <property type="match status" value="1"/>
</dbReference>
<dbReference type="PANTHER" id="PTHR30244:SF34">
    <property type="entry name" value="DTDP-4-AMINO-4,6-DIDEOXYGALACTOSE TRANSAMINASE"/>
    <property type="match status" value="1"/>
</dbReference>
<dbReference type="InterPro" id="IPR015424">
    <property type="entry name" value="PyrdxlP-dep_Trfase"/>
</dbReference>
<sequence>MAAGGLAVLGGPQLIPGGIDESVWPEVDESDLDAVTGTLRSGKLSWFNNVEVKALEEQWARYAGTKHCLALNSGTAALHAAVAAVGVGPGDEVVVPALSFLASASCVLHHQGIPVFADIDPVTFTLDPAELERVVTPRTKAIIVVHLHGLPADMAPILDFAGRHGLAVIEDAAQAHGATYRGRAVGSLGSVGAFSIMAGKNLPTAGEGGLLTTDDAELRNRADAVKMFGEQIGPDNEREYNAHTIGFNYRMSPILAAMARSQLARLDRYTKEVQAGAERLAARLSELPGVRPPVVPADRTHVYHHFRITLDPEAAGVDLPPGVFRQAVQNAVAAEGAPVSMWQNRPLPGQALFRDLTGYGKGCPWTCGHARPVRYRQEEFPHTLAVIQRTLLAGTRLCMASLRDPASVEAYADAFTKVMTHRDALVTYARGLDYAEPWETASRLW</sequence>